<proteinExistence type="predicted"/>
<gene>
    <name evidence="1" type="ORF">BLNAU_8730</name>
</gene>
<accession>A0ABQ9XY13</accession>
<organism evidence="1 2">
    <name type="scientific">Blattamonas nauphoetae</name>
    <dbReference type="NCBI Taxonomy" id="2049346"/>
    <lineage>
        <taxon>Eukaryota</taxon>
        <taxon>Metamonada</taxon>
        <taxon>Preaxostyla</taxon>
        <taxon>Oxymonadida</taxon>
        <taxon>Blattamonas</taxon>
    </lineage>
</organism>
<dbReference type="Proteomes" id="UP001281761">
    <property type="component" value="Unassembled WGS sequence"/>
</dbReference>
<dbReference type="EMBL" id="JARBJD010000057">
    <property type="protein sequence ID" value="KAK2956363.1"/>
    <property type="molecule type" value="Genomic_DNA"/>
</dbReference>
<evidence type="ECO:0000313" key="2">
    <source>
        <dbReference type="Proteomes" id="UP001281761"/>
    </source>
</evidence>
<evidence type="ECO:0000313" key="1">
    <source>
        <dbReference type="EMBL" id="KAK2956363.1"/>
    </source>
</evidence>
<reference evidence="1 2" key="1">
    <citation type="journal article" date="2022" name="bioRxiv">
        <title>Genomics of Preaxostyla Flagellates Illuminates Evolutionary Transitions and the Path Towards Mitochondrial Loss.</title>
        <authorList>
            <person name="Novak L.V.F."/>
            <person name="Treitli S.C."/>
            <person name="Pyrih J."/>
            <person name="Halakuc P."/>
            <person name="Pipaliya S.V."/>
            <person name="Vacek V."/>
            <person name="Brzon O."/>
            <person name="Soukal P."/>
            <person name="Eme L."/>
            <person name="Dacks J.B."/>
            <person name="Karnkowska A."/>
            <person name="Elias M."/>
            <person name="Hampl V."/>
        </authorList>
    </citation>
    <scope>NUCLEOTIDE SEQUENCE [LARGE SCALE GENOMIC DNA]</scope>
    <source>
        <strain evidence="1">NAU3</strain>
        <tissue evidence="1">Gut</tissue>
    </source>
</reference>
<comment type="caution">
    <text evidence="1">The sequence shown here is derived from an EMBL/GenBank/DDBJ whole genome shotgun (WGS) entry which is preliminary data.</text>
</comment>
<protein>
    <submittedName>
        <fullName evidence="1">Uncharacterized protein</fullName>
    </submittedName>
</protein>
<name>A0ABQ9XY13_9EUKA</name>
<sequence>MVNPGLLTCIANFGTEIAPFGACSSLARIFKMLSPLEWNGNQVELDLLSRTGEIVVFLHWLSIPGHFDSPLLCHLPSLAGAQRGVLQTLSSHSGIPSLVTPNNTESFLAFIQPMLSRTLYHTEKFRLLFQCVRYVTSHDLDLVEVGPIIVHFVPMNLISPFPTRVSVALEFNQRFVRVASDAVRMEFVKQDLLDRIVFAVSCSSFLDDYEKGVAVIGILLDTIRRDDQKRRMSIDDGDVAQFEVKEDTRQMNGKM</sequence>
<keyword evidence="2" id="KW-1185">Reference proteome</keyword>